<comment type="caution">
    <text evidence="2">The sequence shown here is derived from an EMBL/GenBank/DDBJ whole genome shotgun (WGS) entry which is preliminary data.</text>
</comment>
<reference evidence="2" key="2">
    <citation type="submission" date="2021-09" db="EMBL/GenBank/DDBJ databases">
        <authorList>
            <person name="Jia N."/>
            <person name="Wang J."/>
            <person name="Shi W."/>
            <person name="Du L."/>
            <person name="Sun Y."/>
            <person name="Zhan W."/>
            <person name="Jiang J."/>
            <person name="Wang Q."/>
            <person name="Zhang B."/>
            <person name="Ji P."/>
            <person name="Sakyi L.B."/>
            <person name="Cui X."/>
            <person name="Yuan T."/>
            <person name="Jiang B."/>
            <person name="Yang W."/>
            <person name="Lam T.T.-Y."/>
            <person name="Chang Q."/>
            <person name="Ding S."/>
            <person name="Wang X."/>
            <person name="Zhu J."/>
            <person name="Ruan X."/>
            <person name="Zhao L."/>
            <person name="Wei J."/>
            <person name="Que T."/>
            <person name="Du C."/>
            <person name="Cheng J."/>
            <person name="Dai P."/>
            <person name="Han X."/>
            <person name="Huang E."/>
            <person name="Gao Y."/>
            <person name="Liu J."/>
            <person name="Shao H."/>
            <person name="Ye R."/>
            <person name="Li L."/>
            <person name="Wei W."/>
            <person name="Wang X."/>
            <person name="Wang C."/>
            <person name="Huo Q."/>
            <person name="Li W."/>
            <person name="Guo W."/>
            <person name="Chen H."/>
            <person name="Chen S."/>
            <person name="Zhou L."/>
            <person name="Zhou L."/>
            <person name="Ni X."/>
            <person name="Tian J."/>
            <person name="Zhou Y."/>
            <person name="Sheng Y."/>
            <person name="Liu T."/>
            <person name="Pan Y."/>
            <person name="Xia L."/>
            <person name="Li J."/>
            <person name="Zhao F."/>
            <person name="Cao W."/>
        </authorList>
    </citation>
    <scope>NUCLEOTIDE SEQUENCE</scope>
    <source>
        <strain evidence="2">Rmic-2018</strain>
        <tissue evidence="2">Larvae</tissue>
    </source>
</reference>
<accession>A0A9J6DA81</accession>
<evidence type="ECO:0000313" key="2">
    <source>
        <dbReference type="EMBL" id="KAH8018952.1"/>
    </source>
</evidence>
<dbReference type="EMBL" id="JABSTU010000010">
    <property type="protein sequence ID" value="KAH8018952.1"/>
    <property type="molecule type" value="Genomic_DNA"/>
</dbReference>
<keyword evidence="3" id="KW-1185">Reference proteome</keyword>
<feature type="region of interest" description="Disordered" evidence="1">
    <location>
        <begin position="149"/>
        <end position="185"/>
    </location>
</feature>
<reference evidence="2" key="1">
    <citation type="journal article" date="2020" name="Cell">
        <title>Large-Scale Comparative Analyses of Tick Genomes Elucidate Their Genetic Diversity and Vector Capacities.</title>
        <authorList>
            <consortium name="Tick Genome and Microbiome Consortium (TIGMIC)"/>
            <person name="Jia N."/>
            <person name="Wang J."/>
            <person name="Shi W."/>
            <person name="Du L."/>
            <person name="Sun Y."/>
            <person name="Zhan W."/>
            <person name="Jiang J.F."/>
            <person name="Wang Q."/>
            <person name="Zhang B."/>
            <person name="Ji P."/>
            <person name="Bell-Sakyi L."/>
            <person name="Cui X.M."/>
            <person name="Yuan T.T."/>
            <person name="Jiang B.G."/>
            <person name="Yang W.F."/>
            <person name="Lam T.T."/>
            <person name="Chang Q.C."/>
            <person name="Ding S.J."/>
            <person name="Wang X.J."/>
            <person name="Zhu J.G."/>
            <person name="Ruan X.D."/>
            <person name="Zhao L."/>
            <person name="Wei J.T."/>
            <person name="Ye R.Z."/>
            <person name="Que T.C."/>
            <person name="Du C.H."/>
            <person name="Zhou Y.H."/>
            <person name="Cheng J.X."/>
            <person name="Dai P.F."/>
            <person name="Guo W.B."/>
            <person name="Han X.H."/>
            <person name="Huang E.J."/>
            <person name="Li L.F."/>
            <person name="Wei W."/>
            <person name="Gao Y.C."/>
            <person name="Liu J.Z."/>
            <person name="Shao H.Z."/>
            <person name="Wang X."/>
            <person name="Wang C.C."/>
            <person name="Yang T.C."/>
            <person name="Huo Q.B."/>
            <person name="Li W."/>
            <person name="Chen H.Y."/>
            <person name="Chen S.E."/>
            <person name="Zhou L.G."/>
            <person name="Ni X.B."/>
            <person name="Tian J.H."/>
            <person name="Sheng Y."/>
            <person name="Liu T."/>
            <person name="Pan Y.S."/>
            <person name="Xia L.Y."/>
            <person name="Li J."/>
            <person name="Zhao F."/>
            <person name="Cao W.C."/>
        </authorList>
    </citation>
    <scope>NUCLEOTIDE SEQUENCE</scope>
    <source>
        <strain evidence="2">Rmic-2018</strain>
    </source>
</reference>
<gene>
    <name evidence="2" type="ORF">HPB51_014018</name>
</gene>
<evidence type="ECO:0000256" key="1">
    <source>
        <dbReference type="SAM" id="MobiDB-lite"/>
    </source>
</evidence>
<protein>
    <submittedName>
        <fullName evidence="2">Uncharacterized protein</fullName>
    </submittedName>
</protein>
<organism evidence="2 3">
    <name type="scientific">Rhipicephalus microplus</name>
    <name type="common">Cattle tick</name>
    <name type="synonym">Boophilus microplus</name>
    <dbReference type="NCBI Taxonomy" id="6941"/>
    <lineage>
        <taxon>Eukaryota</taxon>
        <taxon>Metazoa</taxon>
        <taxon>Ecdysozoa</taxon>
        <taxon>Arthropoda</taxon>
        <taxon>Chelicerata</taxon>
        <taxon>Arachnida</taxon>
        <taxon>Acari</taxon>
        <taxon>Parasitiformes</taxon>
        <taxon>Ixodida</taxon>
        <taxon>Ixodoidea</taxon>
        <taxon>Ixodidae</taxon>
        <taxon>Rhipicephalinae</taxon>
        <taxon>Rhipicephalus</taxon>
        <taxon>Boophilus</taxon>
    </lineage>
</organism>
<name>A0A9J6DA81_RHIMP</name>
<evidence type="ECO:0000313" key="3">
    <source>
        <dbReference type="Proteomes" id="UP000821866"/>
    </source>
</evidence>
<proteinExistence type="predicted"/>
<sequence>MRDCGLRTLRPPMVGRGYCPRPVASTRCRGSARPEKPVAEVASAGVSPRGCSRLLANAIVAGSPPRRRAAGGHGGRHMYGGLPLFRALATWPGPLPKFGGWAQFQTGSDPRGVAATPGVPTRKLPAAQSQQACVVDPLDPRQVAAAFRRHGEQRVHHHHHQQHRCAVGQHTAGDSPPAGEPPLSR</sequence>
<dbReference type="Proteomes" id="UP000821866">
    <property type="component" value="Chromosome 8"/>
</dbReference>
<dbReference type="AlphaFoldDB" id="A0A9J6DA81"/>